<dbReference type="KEGG" id="tva:4762492"/>
<feature type="transmembrane region" description="Helical" evidence="8">
    <location>
        <begin position="390"/>
        <end position="413"/>
    </location>
</feature>
<evidence type="ECO:0000313" key="9">
    <source>
        <dbReference type="EMBL" id="EAY04629.1"/>
    </source>
</evidence>
<dbReference type="InParanoid" id="A2ERW2"/>
<keyword evidence="7 8" id="KW-0472">Membrane</keyword>
<evidence type="ECO:0000313" key="10">
    <source>
        <dbReference type="Proteomes" id="UP000001542"/>
    </source>
</evidence>
<dbReference type="GO" id="GO:0042910">
    <property type="term" value="F:xenobiotic transmembrane transporter activity"/>
    <property type="evidence" value="ECO:0007669"/>
    <property type="project" value="InterPro"/>
</dbReference>
<sequence>MDYEPIECKCGGDKEEDKLLGSSTPFATTFKLNIPGFFFSIASAFQDAIDLYFIKGGFGTDGVTIVSIASIIRQLVVGYSYFHMQGTCSKFSEMIATKSYREACKLYVEMIRMSIILGVFATICLTFSVPYILPLMGIPENLVASARNYLMPIACIPFFSLNLTISASIVLACGRANWYSFINISALVISLGADPLFIYVFKAPIDFMGIAFILGPVSLSILLLILFSMNRFCISPNWKEIITKPSSQFWNLIYLSIPSTLSITLSSITPVVFSIFLKKSSEEIGYSTEICTVYSTTMKVYSMLIIAIQGGTSGIAPSVSYALHKGESKRLYRLFEFGHLIPMFTVFVISPIMIINPEIIIKIWIKDENMLSFVNKISPIPFYTSFIEPFVQIVAPLVIVFGHYGLATIAPIVKASSLMIASVVMTKVVKTNSILVLYSLTIQDSLNFIASVFVMIYVLHEYKSSFYALSPSTSQQEI</sequence>
<comment type="similarity">
    <text evidence="2">Belongs to the multi antimicrobial extrusion (MATE) (TC 2.A.66.1) family.</text>
</comment>
<dbReference type="EMBL" id="DS113470">
    <property type="protein sequence ID" value="EAY04629.1"/>
    <property type="molecule type" value="Genomic_DNA"/>
</dbReference>
<dbReference type="Pfam" id="PF01554">
    <property type="entry name" value="MatE"/>
    <property type="match status" value="2"/>
</dbReference>
<comment type="subcellular location">
    <subcellularLocation>
        <location evidence="1">Cell membrane</location>
        <topology evidence="1">Multi-pass membrane protein</topology>
    </subcellularLocation>
</comment>
<dbReference type="InterPro" id="IPR002528">
    <property type="entry name" value="MATE_fam"/>
</dbReference>
<feature type="transmembrane region" description="Helical" evidence="8">
    <location>
        <begin position="344"/>
        <end position="365"/>
    </location>
</feature>
<evidence type="ECO:0000256" key="7">
    <source>
        <dbReference type="ARBA" id="ARBA00023136"/>
    </source>
</evidence>
<keyword evidence="10" id="KW-1185">Reference proteome</keyword>
<protein>
    <recommendedName>
        <fullName evidence="11">MatE family protein</fullName>
    </recommendedName>
</protein>
<evidence type="ECO:0000256" key="1">
    <source>
        <dbReference type="ARBA" id="ARBA00004651"/>
    </source>
</evidence>
<feature type="transmembrane region" description="Helical" evidence="8">
    <location>
        <begin position="207"/>
        <end position="228"/>
    </location>
</feature>
<keyword evidence="4" id="KW-1003">Cell membrane</keyword>
<dbReference type="SMR" id="A2ERW2"/>
<dbReference type="CDD" id="cd12082">
    <property type="entry name" value="MATE_like"/>
    <property type="match status" value="1"/>
</dbReference>
<evidence type="ECO:0000256" key="5">
    <source>
        <dbReference type="ARBA" id="ARBA00022692"/>
    </source>
</evidence>
<evidence type="ECO:0008006" key="11">
    <source>
        <dbReference type="Google" id="ProtNLM"/>
    </source>
</evidence>
<organism evidence="9 10">
    <name type="scientific">Trichomonas vaginalis (strain ATCC PRA-98 / G3)</name>
    <dbReference type="NCBI Taxonomy" id="412133"/>
    <lineage>
        <taxon>Eukaryota</taxon>
        <taxon>Metamonada</taxon>
        <taxon>Parabasalia</taxon>
        <taxon>Trichomonadida</taxon>
        <taxon>Trichomonadidae</taxon>
        <taxon>Trichomonas</taxon>
    </lineage>
</organism>
<accession>A2ERW2</accession>
<dbReference type="VEuPathDB" id="TrichDB:TVAGG3_0019860"/>
<dbReference type="VEuPathDB" id="TrichDB:TVAG_473160"/>
<feature type="transmembrane region" description="Helical" evidence="8">
    <location>
        <begin position="115"/>
        <end position="137"/>
    </location>
</feature>
<keyword evidence="3" id="KW-0813">Transport</keyword>
<keyword evidence="6 8" id="KW-1133">Transmembrane helix</keyword>
<proteinExistence type="inferred from homology"/>
<keyword evidence="5 8" id="KW-0812">Transmembrane</keyword>
<name>A2ERW2_TRIV3</name>
<evidence type="ECO:0000256" key="8">
    <source>
        <dbReference type="SAM" id="Phobius"/>
    </source>
</evidence>
<feature type="transmembrane region" description="Helical" evidence="8">
    <location>
        <begin position="434"/>
        <end position="459"/>
    </location>
</feature>
<dbReference type="RefSeq" id="XP_001316852.1">
    <property type="nucleotide sequence ID" value="XM_001316817.1"/>
</dbReference>
<dbReference type="InterPro" id="IPR052031">
    <property type="entry name" value="Membrane_Transporter-Flippase"/>
</dbReference>
<reference evidence="9" key="2">
    <citation type="journal article" date="2007" name="Science">
        <title>Draft genome sequence of the sexually transmitted pathogen Trichomonas vaginalis.</title>
        <authorList>
            <person name="Carlton J.M."/>
            <person name="Hirt R.P."/>
            <person name="Silva J.C."/>
            <person name="Delcher A.L."/>
            <person name="Schatz M."/>
            <person name="Zhao Q."/>
            <person name="Wortman J.R."/>
            <person name="Bidwell S.L."/>
            <person name="Alsmark U.C.M."/>
            <person name="Besteiro S."/>
            <person name="Sicheritz-Ponten T."/>
            <person name="Noel C.J."/>
            <person name="Dacks J.B."/>
            <person name="Foster P.G."/>
            <person name="Simillion C."/>
            <person name="Van de Peer Y."/>
            <person name="Miranda-Saavedra D."/>
            <person name="Barton G.J."/>
            <person name="Westrop G.D."/>
            <person name="Mueller S."/>
            <person name="Dessi D."/>
            <person name="Fiori P.L."/>
            <person name="Ren Q."/>
            <person name="Paulsen I."/>
            <person name="Zhang H."/>
            <person name="Bastida-Corcuera F.D."/>
            <person name="Simoes-Barbosa A."/>
            <person name="Brown M.T."/>
            <person name="Hayes R.D."/>
            <person name="Mukherjee M."/>
            <person name="Okumura C.Y."/>
            <person name="Schneider R."/>
            <person name="Smith A.J."/>
            <person name="Vanacova S."/>
            <person name="Villalvazo M."/>
            <person name="Haas B.J."/>
            <person name="Pertea M."/>
            <person name="Feldblyum T.V."/>
            <person name="Utterback T.R."/>
            <person name="Shu C.L."/>
            <person name="Osoegawa K."/>
            <person name="de Jong P.J."/>
            <person name="Hrdy I."/>
            <person name="Horvathova L."/>
            <person name="Zubacova Z."/>
            <person name="Dolezal P."/>
            <person name="Malik S.B."/>
            <person name="Logsdon J.M. Jr."/>
            <person name="Henze K."/>
            <person name="Gupta A."/>
            <person name="Wang C.C."/>
            <person name="Dunne R.L."/>
            <person name="Upcroft J.A."/>
            <person name="Upcroft P."/>
            <person name="White O."/>
            <person name="Salzberg S.L."/>
            <person name="Tang P."/>
            <person name="Chiu C.-H."/>
            <person name="Lee Y.-S."/>
            <person name="Embley T.M."/>
            <person name="Coombs G.H."/>
            <person name="Mottram J.C."/>
            <person name="Tachezy J."/>
            <person name="Fraser-Liggett C.M."/>
            <person name="Johnson P.J."/>
        </authorList>
    </citation>
    <scope>NUCLEOTIDE SEQUENCE [LARGE SCALE GENOMIC DNA]</scope>
    <source>
        <strain evidence="9">G3</strain>
    </source>
</reference>
<dbReference type="PANTHER" id="PTHR43549">
    <property type="entry name" value="MULTIDRUG RESISTANCE PROTEIN YPNP-RELATED"/>
    <property type="match status" value="1"/>
</dbReference>
<feature type="transmembrane region" description="Helical" evidence="8">
    <location>
        <begin position="149"/>
        <end position="171"/>
    </location>
</feature>
<gene>
    <name evidence="9" type="ORF">TVAG_473160</name>
</gene>
<evidence type="ECO:0000256" key="4">
    <source>
        <dbReference type="ARBA" id="ARBA00022475"/>
    </source>
</evidence>
<dbReference type="GO" id="GO:0015297">
    <property type="term" value="F:antiporter activity"/>
    <property type="evidence" value="ECO:0007669"/>
    <property type="project" value="InterPro"/>
</dbReference>
<feature type="transmembrane region" description="Helical" evidence="8">
    <location>
        <begin position="249"/>
        <end position="277"/>
    </location>
</feature>
<feature type="transmembrane region" description="Helical" evidence="8">
    <location>
        <begin position="178"/>
        <end position="201"/>
    </location>
</feature>
<dbReference type="AlphaFoldDB" id="A2ERW2"/>
<reference evidence="9" key="1">
    <citation type="submission" date="2006-10" db="EMBL/GenBank/DDBJ databases">
        <authorList>
            <person name="Amadeo P."/>
            <person name="Zhao Q."/>
            <person name="Wortman J."/>
            <person name="Fraser-Liggett C."/>
            <person name="Carlton J."/>
        </authorList>
    </citation>
    <scope>NUCLEOTIDE SEQUENCE</scope>
    <source>
        <strain evidence="9">G3</strain>
    </source>
</reference>
<evidence type="ECO:0000256" key="6">
    <source>
        <dbReference type="ARBA" id="ARBA00022989"/>
    </source>
</evidence>
<dbReference type="PANTHER" id="PTHR43549:SF2">
    <property type="entry name" value="MULTIDRUG RESISTANCE PROTEIN NORM-RELATED"/>
    <property type="match status" value="1"/>
</dbReference>
<evidence type="ECO:0000256" key="2">
    <source>
        <dbReference type="ARBA" id="ARBA00010199"/>
    </source>
</evidence>
<evidence type="ECO:0000256" key="3">
    <source>
        <dbReference type="ARBA" id="ARBA00022448"/>
    </source>
</evidence>
<dbReference type="GO" id="GO:0005886">
    <property type="term" value="C:plasma membrane"/>
    <property type="evidence" value="ECO:0007669"/>
    <property type="project" value="UniProtKB-SubCell"/>
</dbReference>
<dbReference type="Proteomes" id="UP000001542">
    <property type="component" value="Unassembled WGS sequence"/>
</dbReference>
<feature type="transmembrane region" description="Helical" evidence="8">
    <location>
        <begin position="300"/>
        <end position="323"/>
    </location>
</feature>